<reference evidence="3" key="1">
    <citation type="submission" date="2023-01" db="EMBL/GenBank/DDBJ databases">
        <title>Complete genome sequence of Planctobacterium marinum strain Dej080120_11.</title>
        <authorList>
            <person name="Ueki S."/>
            <person name="Maruyama F."/>
        </authorList>
    </citation>
    <scope>NUCLEOTIDE SEQUENCE</scope>
    <source>
        <strain evidence="3">Dej080120_11</strain>
    </source>
</reference>
<keyword evidence="3" id="KW-0548">Nucleotidyltransferase</keyword>
<sequence>MGQDKALLLLPNGNSQMKNAAQLLSSVGAEQVLINHNDAPQGTGFIEDYPGRGPVSGIQGALKHSADNPLLILPVDMPLMTADLLQLLVLEAASRQASVYFTEQCLPLLIYQPQQAFNCATELLRSGENPSIWRVLRALEAESIESNYQIAFHNANNPAQWQECLQTLKS</sequence>
<dbReference type="InterPro" id="IPR025877">
    <property type="entry name" value="MobA-like_NTP_Trfase"/>
</dbReference>
<evidence type="ECO:0000313" key="4">
    <source>
        <dbReference type="Proteomes" id="UP001333710"/>
    </source>
</evidence>
<dbReference type="Pfam" id="PF12804">
    <property type="entry name" value="NTP_transf_3"/>
    <property type="match status" value="1"/>
</dbReference>
<dbReference type="SUPFAM" id="SSF53448">
    <property type="entry name" value="Nucleotide-diphospho-sugar transferases"/>
    <property type="match status" value="1"/>
</dbReference>
<accession>A0AA48HPJ1</accession>
<gene>
    <name evidence="3" type="primary">mobA</name>
    <name evidence="3" type="ORF">MACH26_41270</name>
</gene>
<protein>
    <submittedName>
        <fullName evidence="3">Molybdenum cofactor guanylyltransferase</fullName>
    </submittedName>
</protein>
<dbReference type="Proteomes" id="UP001333710">
    <property type="component" value="Chromosome"/>
</dbReference>
<keyword evidence="4" id="KW-1185">Reference proteome</keyword>
<dbReference type="InterPro" id="IPR029044">
    <property type="entry name" value="Nucleotide-diphossugar_trans"/>
</dbReference>
<organism evidence="3 4">
    <name type="scientific">Planctobacterium marinum</name>
    <dbReference type="NCBI Taxonomy" id="1631968"/>
    <lineage>
        <taxon>Bacteria</taxon>
        <taxon>Pseudomonadati</taxon>
        <taxon>Pseudomonadota</taxon>
        <taxon>Gammaproteobacteria</taxon>
        <taxon>Alteromonadales</taxon>
        <taxon>Alteromonadaceae</taxon>
        <taxon>Planctobacterium</taxon>
    </lineage>
</organism>
<evidence type="ECO:0000259" key="2">
    <source>
        <dbReference type="Pfam" id="PF12804"/>
    </source>
</evidence>
<keyword evidence="3" id="KW-0808">Transferase</keyword>
<dbReference type="KEGG" id="pmaw:MACH26_41270"/>
<name>A0AA48HPJ1_9ALTE</name>
<dbReference type="AlphaFoldDB" id="A0AA48HPJ1"/>
<dbReference type="Gene3D" id="3.90.550.10">
    <property type="entry name" value="Spore Coat Polysaccharide Biosynthesis Protein SpsA, Chain A"/>
    <property type="match status" value="1"/>
</dbReference>
<evidence type="ECO:0000256" key="1">
    <source>
        <dbReference type="ARBA" id="ARBA00022842"/>
    </source>
</evidence>
<dbReference type="GO" id="GO:0016779">
    <property type="term" value="F:nucleotidyltransferase activity"/>
    <property type="evidence" value="ECO:0007669"/>
    <property type="project" value="UniProtKB-KW"/>
</dbReference>
<keyword evidence="1" id="KW-0460">Magnesium</keyword>
<feature type="domain" description="MobA-like NTP transferase" evidence="2">
    <location>
        <begin position="1"/>
        <end position="139"/>
    </location>
</feature>
<dbReference type="EMBL" id="AP027272">
    <property type="protein sequence ID" value="BDX08606.1"/>
    <property type="molecule type" value="Genomic_DNA"/>
</dbReference>
<evidence type="ECO:0000313" key="3">
    <source>
        <dbReference type="EMBL" id="BDX08606.1"/>
    </source>
</evidence>
<proteinExistence type="predicted"/>